<evidence type="ECO:0000256" key="2">
    <source>
        <dbReference type="SAM" id="MobiDB-lite"/>
    </source>
</evidence>
<feature type="compositionally biased region" description="Basic and acidic residues" evidence="2">
    <location>
        <begin position="122"/>
        <end position="133"/>
    </location>
</feature>
<dbReference type="OrthoDB" id="267048at2759"/>
<dbReference type="InterPro" id="IPR036875">
    <property type="entry name" value="Znf_CCHC_sf"/>
</dbReference>
<dbReference type="PANTHER" id="PTHR46259">
    <property type="entry name" value="ZINC FINGER CCHC-TYPE AND RNA-BINDING MOTIF-CONTAINING PROTEIN 1"/>
    <property type="match status" value="1"/>
</dbReference>
<dbReference type="Proteomes" id="UP000281553">
    <property type="component" value="Unassembled WGS sequence"/>
</dbReference>
<dbReference type="GO" id="GO:0005689">
    <property type="term" value="C:U12-type spliceosomal complex"/>
    <property type="evidence" value="ECO:0007669"/>
    <property type="project" value="InterPro"/>
</dbReference>
<feature type="domain" description="CCHC-type" evidence="3">
    <location>
        <begin position="31"/>
        <end position="46"/>
    </location>
</feature>
<dbReference type="GO" id="GO:0000398">
    <property type="term" value="P:mRNA splicing, via spliceosome"/>
    <property type="evidence" value="ECO:0007669"/>
    <property type="project" value="InterPro"/>
</dbReference>
<dbReference type="AlphaFoldDB" id="A0A3P7NX75"/>
<dbReference type="PANTHER" id="PTHR46259:SF1">
    <property type="entry name" value="ZINC FINGER CCHC-TYPE AND RNA-BINDING MOTIF-CONTAINING PROTEIN 1"/>
    <property type="match status" value="1"/>
</dbReference>
<organism evidence="4 5">
    <name type="scientific">Dibothriocephalus latus</name>
    <name type="common">Fish tapeworm</name>
    <name type="synonym">Diphyllobothrium latum</name>
    <dbReference type="NCBI Taxonomy" id="60516"/>
    <lineage>
        <taxon>Eukaryota</taxon>
        <taxon>Metazoa</taxon>
        <taxon>Spiralia</taxon>
        <taxon>Lophotrochozoa</taxon>
        <taxon>Platyhelminthes</taxon>
        <taxon>Cestoda</taxon>
        <taxon>Eucestoda</taxon>
        <taxon>Diphyllobothriidea</taxon>
        <taxon>Diphyllobothriidae</taxon>
        <taxon>Dibothriocephalus</taxon>
    </lineage>
</organism>
<reference evidence="4 5" key="1">
    <citation type="submission" date="2018-11" db="EMBL/GenBank/DDBJ databases">
        <authorList>
            <consortium name="Pathogen Informatics"/>
        </authorList>
    </citation>
    <scope>NUCLEOTIDE SEQUENCE [LARGE SCALE GENOMIC DNA]</scope>
</reference>
<evidence type="ECO:0000259" key="3">
    <source>
        <dbReference type="PROSITE" id="PS50158"/>
    </source>
</evidence>
<keyword evidence="5" id="KW-1185">Reference proteome</keyword>
<evidence type="ECO:0000313" key="4">
    <source>
        <dbReference type="EMBL" id="VDN13279.1"/>
    </source>
</evidence>
<feature type="compositionally biased region" description="Polar residues" evidence="2">
    <location>
        <begin position="102"/>
        <end position="119"/>
    </location>
</feature>
<accession>A0A3P7NX75</accession>
<feature type="compositionally biased region" description="Acidic residues" evidence="2">
    <location>
        <begin position="79"/>
        <end position="90"/>
    </location>
</feature>
<evidence type="ECO:0000256" key="1">
    <source>
        <dbReference type="PROSITE-ProRule" id="PRU00047"/>
    </source>
</evidence>
<feature type="region of interest" description="Disordered" evidence="2">
    <location>
        <begin position="39"/>
        <end position="90"/>
    </location>
</feature>
<dbReference type="FunFam" id="4.10.60.10:FF:000009">
    <property type="entry name" value="Zinc finger CCHC-type and RNA-binding motif-containing protein 1"/>
    <property type="match status" value="1"/>
</dbReference>
<dbReference type="InterPro" id="IPR001878">
    <property type="entry name" value="Znf_CCHC"/>
</dbReference>
<dbReference type="GO" id="GO:0008270">
    <property type="term" value="F:zinc ion binding"/>
    <property type="evidence" value="ECO:0007669"/>
    <property type="project" value="UniProtKB-KW"/>
</dbReference>
<feature type="compositionally biased region" description="Basic residues" evidence="2">
    <location>
        <begin position="55"/>
        <end position="70"/>
    </location>
</feature>
<sequence length="145" mass="16623">MLGRKIKASIAHDNGRTPEFIRRREYPDKSRCYECGESGHLSYACPHNLLGPRQKPVKKRKLKPDKKKPQLNRPSGAETDSESYEGDDNYLDSWGAAIQYQMSCGQNASNPELEQTDSSPAPEKHPRIRRDNYFSDEECFEDDDT</sequence>
<protein>
    <recommendedName>
        <fullName evidence="3">CCHC-type domain-containing protein</fullName>
    </recommendedName>
</protein>
<dbReference type="SUPFAM" id="SSF57756">
    <property type="entry name" value="Retrovirus zinc finger-like domains"/>
    <property type="match status" value="1"/>
</dbReference>
<dbReference type="EMBL" id="UYRU01056022">
    <property type="protein sequence ID" value="VDN13279.1"/>
    <property type="molecule type" value="Genomic_DNA"/>
</dbReference>
<feature type="region of interest" description="Disordered" evidence="2">
    <location>
        <begin position="102"/>
        <end position="145"/>
    </location>
</feature>
<keyword evidence="1" id="KW-0863">Zinc-finger</keyword>
<name>A0A3P7NX75_DIBLA</name>
<gene>
    <name evidence="4" type="ORF">DILT_LOCUS9110</name>
</gene>
<evidence type="ECO:0000313" key="5">
    <source>
        <dbReference type="Proteomes" id="UP000281553"/>
    </source>
</evidence>
<dbReference type="Gene3D" id="4.10.60.10">
    <property type="entry name" value="Zinc finger, CCHC-type"/>
    <property type="match status" value="1"/>
</dbReference>
<feature type="compositionally biased region" description="Acidic residues" evidence="2">
    <location>
        <begin position="134"/>
        <end position="145"/>
    </location>
</feature>
<keyword evidence="1" id="KW-0862">Zinc</keyword>
<dbReference type="Pfam" id="PF00098">
    <property type="entry name" value="zf-CCHC"/>
    <property type="match status" value="1"/>
</dbReference>
<proteinExistence type="predicted"/>
<dbReference type="PROSITE" id="PS50158">
    <property type="entry name" value="ZF_CCHC"/>
    <property type="match status" value="1"/>
</dbReference>
<dbReference type="GO" id="GO:0003676">
    <property type="term" value="F:nucleic acid binding"/>
    <property type="evidence" value="ECO:0007669"/>
    <property type="project" value="InterPro"/>
</dbReference>
<keyword evidence="1" id="KW-0479">Metal-binding</keyword>
<dbReference type="InterPro" id="IPR044598">
    <property type="entry name" value="ZCRB1"/>
</dbReference>